<gene>
    <name evidence="2" type="ORF">FVE85_8545</name>
</gene>
<evidence type="ECO:0000256" key="1">
    <source>
        <dbReference type="SAM" id="MobiDB-lite"/>
    </source>
</evidence>
<evidence type="ECO:0000313" key="2">
    <source>
        <dbReference type="EMBL" id="KAA8490267.1"/>
    </source>
</evidence>
<dbReference type="EMBL" id="VRMN01000037">
    <property type="protein sequence ID" value="KAA8490267.1"/>
    <property type="molecule type" value="Genomic_DNA"/>
</dbReference>
<evidence type="ECO:0000313" key="3">
    <source>
        <dbReference type="Proteomes" id="UP000324585"/>
    </source>
</evidence>
<dbReference type="Proteomes" id="UP000324585">
    <property type="component" value="Unassembled WGS sequence"/>
</dbReference>
<sequence length="110" mass="12085">MALSAKAQTALDATEQTALDATEQTALGTMEQTALGRRTEQTALGLSMRISHRRAGSSRREDHANGRRLFAARITLFLSRGCGHGSPRESELVTGEWWRKDAEQETATEL</sequence>
<proteinExistence type="predicted"/>
<comment type="caution">
    <text evidence="2">The sequence shown here is derived from an EMBL/GenBank/DDBJ whole genome shotgun (WGS) entry which is preliminary data.</text>
</comment>
<organism evidence="2 3">
    <name type="scientific">Porphyridium purpureum</name>
    <name type="common">Red alga</name>
    <name type="synonym">Porphyridium cruentum</name>
    <dbReference type="NCBI Taxonomy" id="35688"/>
    <lineage>
        <taxon>Eukaryota</taxon>
        <taxon>Rhodophyta</taxon>
        <taxon>Bangiophyceae</taxon>
        <taxon>Porphyridiales</taxon>
        <taxon>Porphyridiaceae</taxon>
        <taxon>Porphyridium</taxon>
    </lineage>
</organism>
<keyword evidence="3" id="KW-1185">Reference proteome</keyword>
<accession>A0A5J4YII4</accession>
<feature type="compositionally biased region" description="Polar residues" evidence="1">
    <location>
        <begin position="14"/>
        <end position="32"/>
    </location>
</feature>
<protein>
    <submittedName>
        <fullName evidence="2">Uncharacterized protein</fullName>
    </submittedName>
</protein>
<name>A0A5J4YII4_PORPP</name>
<reference evidence="3" key="1">
    <citation type="journal article" date="2019" name="Nat. Commun.">
        <title>Expansion of phycobilisome linker gene families in mesophilic red algae.</title>
        <authorList>
            <person name="Lee J."/>
            <person name="Kim D."/>
            <person name="Bhattacharya D."/>
            <person name="Yoon H.S."/>
        </authorList>
    </citation>
    <scope>NUCLEOTIDE SEQUENCE [LARGE SCALE GENOMIC DNA]</scope>
    <source>
        <strain evidence="3">CCMP 1328</strain>
    </source>
</reference>
<feature type="region of interest" description="Disordered" evidence="1">
    <location>
        <begin position="1"/>
        <end position="64"/>
    </location>
</feature>
<dbReference type="AlphaFoldDB" id="A0A5J4YII4"/>